<evidence type="ECO:0000313" key="2">
    <source>
        <dbReference type="EMBL" id="AXX98590.1"/>
    </source>
</evidence>
<dbReference type="KEGG" id="pamo:BAR1_12045"/>
<protein>
    <submittedName>
        <fullName evidence="2">Uncharacterized protein</fullName>
    </submittedName>
</protein>
<evidence type="ECO:0000313" key="3">
    <source>
        <dbReference type="Proteomes" id="UP000261704"/>
    </source>
</evidence>
<accession>A0A347UIB2</accession>
<dbReference type="Proteomes" id="UP000261704">
    <property type="component" value="Chromosome"/>
</dbReference>
<name>A0A347UIB2_9RHOB</name>
<feature type="region of interest" description="Disordered" evidence="1">
    <location>
        <begin position="429"/>
        <end position="449"/>
    </location>
</feature>
<sequence>MDLVLDNQNWALATQSFGQYFAIDKVFPKPLPPPPPALMVPIDLQALYVPPRHNERYVRLPMELGEGAEEAKPTEPFSTPKERKEGVHLHWAMPDGLLRGEMVDNPDQPIKMHPLPDRWLITRTTGRRGAKIADVKSWVIEAESGKVFDLENYPGDPVATLKHEVQPKDLTGIIGGSPNWTTSYDAALNRFAFHDPLDDLDAGRVLTKQASYSVMGWWSEPALDPLSNVFSPYSVHRKIEQFGWTASSAPTVAVWQSPVAKYATEVPDIMVKQKPVDVRAALMLTTAQAGLELGFVAYEYDRVTLPLFLYTYETVLHGAIHGVPLVGGISKDAAPRASRIKLSLAPTLERLMAAQAAKGLGANSASKKEYLESLLTAVANGSLINLGARDGIVALDEAEHGDGFETFRGPETYVDIVIERKQSALKAGRPLRTKAARKKSDPQPKADIIWNGSRRGKQKSTDAEMRSLAKEVMDRARNADALDIPVIKRISRPGPRYHRPTAPVIGLRDYGKPSRFLEDGRFHDDGKLVCRWTEELGCGFGDVYQTKDFVPEIKHSDLPGATNRIIHNAFLMDPYILPWIFAAIDKNVQPELRTATKNRVRSEIALRYSPDGEYDGTAPLARQGKNVTPAVKAAISNELLRFSIYEGREPSPVSISTWVQPWSPVWLEWEIALEPGQGFEGWSLERIEFTGAPKPNGKVVKLRGRSAITSGLARSFQSVINTYLIAEKQRDEAGAGEIGEGHAQSLAKLAAFLQRSDLGSVTLDRINDLWLGLENGPDGQVYPAPASVAADLQKAGLPNLIADGTLRLTKARIIDSFGRYRDLATNNPTLPAALRAKSKDGKWALAMPPRLALPARLMWRFVDPADAGPNPKEAHLDQATPDRTISPVSGYILPDFFDESLEFFDQDGMPLGEVLHDPVTGGMIWEGGVGRDGPASASPMDGLPASARLCGQIAQGMIDVDILQRNTAETAGKESPLSAFLRAVDTTMWSVDSSLASAGASIAGLVGRPIVVVSTQLWLDIPQDLSKTGAFGKAGDDIRDLLIREAVFDAVKSSAFQIRLGELAKGHDGLYGFYIGQDFEQFHLIDKGVRASARVSHAGAGFRSLLDRAGTNVEAGFLPTPSPIDTPYITAGAPLEVHSGQVVRVTLLMHPSARVHATTGILPRKSLELVRDWVADGLGRVAPSARVGPVLIDPDKVRLPKIAAFGTSQSWTRRGTPITWRDDPILAATQAAILPTGRVTVEEGYIRITPDTETSDGGGN</sequence>
<gene>
    <name evidence="2" type="ORF">BAR1_12045</name>
</gene>
<evidence type="ECO:0000256" key="1">
    <source>
        <dbReference type="SAM" id="MobiDB-lite"/>
    </source>
</evidence>
<organism evidence="2 3">
    <name type="scientific">Profundibacter amoris</name>
    <dbReference type="NCBI Taxonomy" id="2171755"/>
    <lineage>
        <taxon>Bacteria</taxon>
        <taxon>Pseudomonadati</taxon>
        <taxon>Pseudomonadota</taxon>
        <taxon>Alphaproteobacteria</taxon>
        <taxon>Rhodobacterales</taxon>
        <taxon>Paracoccaceae</taxon>
        <taxon>Profundibacter</taxon>
    </lineage>
</organism>
<dbReference type="AlphaFoldDB" id="A0A347UIB2"/>
<dbReference type="OrthoDB" id="6091628at2"/>
<dbReference type="EMBL" id="CP032125">
    <property type="protein sequence ID" value="AXX98590.1"/>
    <property type="molecule type" value="Genomic_DNA"/>
</dbReference>
<reference evidence="2 3" key="1">
    <citation type="submission" date="2018-09" db="EMBL/GenBank/DDBJ databases">
        <title>Profundibacter amoris BAR1 gen. nov., sp. nov., a new member of the Roseobacter clade isolated at Lokis Castle Vent Field on the Arctic Mid-Oceanic Ridge.</title>
        <authorList>
            <person name="Le Moine Bauer S."/>
            <person name="Sjoeberg A.G."/>
            <person name="L'Haridon S."/>
            <person name="Stokke R."/>
            <person name="Roalkvam I."/>
            <person name="Steen I.H."/>
            <person name="Dahle H."/>
        </authorList>
    </citation>
    <scope>NUCLEOTIDE SEQUENCE [LARGE SCALE GENOMIC DNA]</scope>
    <source>
        <strain evidence="2 3">BAR1</strain>
    </source>
</reference>
<keyword evidence="3" id="KW-1185">Reference proteome</keyword>
<proteinExistence type="predicted"/>